<dbReference type="AlphaFoldDB" id="A0A1F6CHR4"/>
<comment type="caution">
    <text evidence="4">The sequence shown here is derived from an EMBL/GenBank/DDBJ whole genome shotgun (WGS) entry which is preliminary data.</text>
</comment>
<dbReference type="InterPro" id="IPR001537">
    <property type="entry name" value="SpoU_MeTrfase"/>
</dbReference>
<evidence type="ECO:0000256" key="2">
    <source>
        <dbReference type="ARBA" id="ARBA00022679"/>
    </source>
</evidence>
<dbReference type="EMBL" id="MFKW01000084">
    <property type="protein sequence ID" value="OGG48804.1"/>
    <property type="molecule type" value="Genomic_DNA"/>
</dbReference>
<dbReference type="CDD" id="cd18097">
    <property type="entry name" value="SpoU-like"/>
    <property type="match status" value="1"/>
</dbReference>
<dbReference type="PANTHER" id="PTHR46429">
    <property type="entry name" value="23S RRNA (GUANOSINE-2'-O-)-METHYLTRANSFERASE RLMB"/>
    <property type="match status" value="1"/>
</dbReference>
<dbReference type="Gene3D" id="3.40.1280.10">
    <property type="match status" value="1"/>
</dbReference>
<reference evidence="4 5" key="1">
    <citation type="journal article" date="2016" name="Nat. Commun.">
        <title>Thousands of microbial genomes shed light on interconnected biogeochemical processes in an aquifer system.</title>
        <authorList>
            <person name="Anantharaman K."/>
            <person name="Brown C.T."/>
            <person name="Hug L.A."/>
            <person name="Sharon I."/>
            <person name="Castelle C.J."/>
            <person name="Probst A.J."/>
            <person name="Thomas B.C."/>
            <person name="Singh A."/>
            <person name="Wilkins M.J."/>
            <person name="Karaoz U."/>
            <person name="Brodie E.L."/>
            <person name="Williams K.H."/>
            <person name="Hubbard S.S."/>
            <person name="Banfield J.F."/>
        </authorList>
    </citation>
    <scope>NUCLEOTIDE SEQUENCE [LARGE SCALE GENOMIC DNA]</scope>
</reference>
<dbReference type="Proteomes" id="UP000176445">
    <property type="component" value="Unassembled WGS sequence"/>
</dbReference>
<dbReference type="InterPro" id="IPR029028">
    <property type="entry name" value="Alpha/beta_knot_MTases"/>
</dbReference>
<evidence type="ECO:0000313" key="5">
    <source>
        <dbReference type="Proteomes" id="UP000176445"/>
    </source>
</evidence>
<evidence type="ECO:0000259" key="3">
    <source>
        <dbReference type="Pfam" id="PF00588"/>
    </source>
</evidence>
<evidence type="ECO:0000313" key="4">
    <source>
        <dbReference type="EMBL" id="OGG48804.1"/>
    </source>
</evidence>
<dbReference type="SUPFAM" id="SSF75217">
    <property type="entry name" value="alpha/beta knot"/>
    <property type="match status" value="1"/>
</dbReference>
<name>A0A1F6CHR4_9BACT</name>
<dbReference type="InterPro" id="IPR004441">
    <property type="entry name" value="rRNA_MeTrfase_TrmH"/>
</dbReference>
<organism evidence="4 5">
    <name type="scientific">Candidatus Kaiserbacteria bacterium RIFCSPHIGHO2_01_FULL_54_36b</name>
    <dbReference type="NCBI Taxonomy" id="1798483"/>
    <lineage>
        <taxon>Bacteria</taxon>
        <taxon>Candidatus Kaiseribacteriota</taxon>
    </lineage>
</organism>
<dbReference type="GO" id="GO:0006396">
    <property type="term" value="P:RNA processing"/>
    <property type="evidence" value="ECO:0007669"/>
    <property type="project" value="InterPro"/>
</dbReference>
<dbReference type="GO" id="GO:0032259">
    <property type="term" value="P:methylation"/>
    <property type="evidence" value="ECO:0007669"/>
    <property type="project" value="UniProtKB-KW"/>
</dbReference>
<dbReference type="GO" id="GO:0005829">
    <property type="term" value="C:cytosol"/>
    <property type="evidence" value="ECO:0007669"/>
    <property type="project" value="TreeGrafter"/>
</dbReference>
<dbReference type="PANTHER" id="PTHR46429:SF1">
    <property type="entry name" value="23S RRNA (GUANOSINE-2'-O-)-METHYLTRANSFERASE RLMB"/>
    <property type="match status" value="1"/>
</dbReference>
<sequence length="165" mass="18548">MRPVYHSWYCARMEVAVLLHNIRSTHNVGSIFRTADAAGVSRIYLTGYTPTPSDRFGRVQKDIAKTALGAEKFVPWEHALSPTRLISKLKKEGWNIIGVEQDARARNYRTCKPKRKTLFVFGNEVDGISKTLLKKCDAIVEIPMRGKKESLNVSVAAGIILFSVR</sequence>
<dbReference type="InterPro" id="IPR029026">
    <property type="entry name" value="tRNA_m1G_MTases_N"/>
</dbReference>
<feature type="domain" description="tRNA/rRNA methyltransferase SpoU type" evidence="3">
    <location>
        <begin position="15"/>
        <end position="162"/>
    </location>
</feature>
<keyword evidence="1" id="KW-0489">Methyltransferase</keyword>
<dbReference type="GO" id="GO:0008173">
    <property type="term" value="F:RNA methyltransferase activity"/>
    <property type="evidence" value="ECO:0007669"/>
    <property type="project" value="InterPro"/>
</dbReference>
<dbReference type="Pfam" id="PF00588">
    <property type="entry name" value="SpoU_methylase"/>
    <property type="match status" value="1"/>
</dbReference>
<gene>
    <name evidence="4" type="ORF">A2704_06600</name>
</gene>
<evidence type="ECO:0000256" key="1">
    <source>
        <dbReference type="ARBA" id="ARBA00022603"/>
    </source>
</evidence>
<accession>A0A1F6CHR4</accession>
<keyword evidence="2" id="KW-0808">Transferase</keyword>
<protein>
    <recommendedName>
        <fullName evidence="3">tRNA/rRNA methyltransferase SpoU type domain-containing protein</fullName>
    </recommendedName>
</protein>
<proteinExistence type="predicted"/>
<dbReference type="GO" id="GO:0003723">
    <property type="term" value="F:RNA binding"/>
    <property type="evidence" value="ECO:0007669"/>
    <property type="project" value="InterPro"/>
</dbReference>